<reference evidence="1 2" key="1">
    <citation type="submission" date="2013-01" db="EMBL/GenBank/DDBJ databases">
        <title>The Genome Sequence of Clostridium bolteae 90B8.</title>
        <authorList>
            <consortium name="The Broad Institute Genome Sequencing Platform"/>
            <person name="Earl A."/>
            <person name="Ward D."/>
            <person name="Feldgarden M."/>
            <person name="Gevers D."/>
            <person name="Courvalin P."/>
            <person name="Lambert T."/>
            <person name="Walker B."/>
            <person name="Young S.K."/>
            <person name="Zeng Q."/>
            <person name="Gargeya S."/>
            <person name="Fitzgerald M."/>
            <person name="Haas B."/>
            <person name="Abouelleil A."/>
            <person name="Alvarado L."/>
            <person name="Arachchi H.M."/>
            <person name="Berlin A.M."/>
            <person name="Chapman S.B."/>
            <person name="Dewar J."/>
            <person name="Goldberg J."/>
            <person name="Griggs A."/>
            <person name="Gujja S."/>
            <person name="Hansen M."/>
            <person name="Howarth C."/>
            <person name="Imamovic A."/>
            <person name="Larimer J."/>
            <person name="McCowan C."/>
            <person name="Murphy C."/>
            <person name="Neiman D."/>
            <person name="Pearson M."/>
            <person name="Priest M."/>
            <person name="Roberts A."/>
            <person name="Saif S."/>
            <person name="Shea T."/>
            <person name="Sisk P."/>
            <person name="Sykes S."/>
            <person name="Wortman J."/>
            <person name="Nusbaum C."/>
            <person name="Birren B."/>
        </authorList>
    </citation>
    <scope>NUCLEOTIDE SEQUENCE [LARGE SCALE GENOMIC DNA]</scope>
    <source>
        <strain evidence="1 2">90B8</strain>
    </source>
</reference>
<gene>
    <name evidence="1" type="ORF">HMPREF1097_02614</name>
</gene>
<accession>R0ANM9</accession>
<organism evidence="1 2">
    <name type="scientific">Enterocloster bolteae 90B8</name>
    <dbReference type="NCBI Taxonomy" id="997897"/>
    <lineage>
        <taxon>Bacteria</taxon>
        <taxon>Bacillati</taxon>
        <taxon>Bacillota</taxon>
        <taxon>Clostridia</taxon>
        <taxon>Lachnospirales</taxon>
        <taxon>Lachnospiraceae</taxon>
        <taxon>Enterocloster</taxon>
    </lineage>
</organism>
<dbReference type="EMBL" id="AGYG01000019">
    <property type="protein sequence ID" value="ENZ38033.1"/>
    <property type="molecule type" value="Genomic_DNA"/>
</dbReference>
<dbReference type="Proteomes" id="UP000013041">
    <property type="component" value="Unassembled WGS sequence"/>
</dbReference>
<evidence type="ECO:0000313" key="2">
    <source>
        <dbReference type="Proteomes" id="UP000013041"/>
    </source>
</evidence>
<comment type="caution">
    <text evidence="1">The sequence shown here is derived from an EMBL/GenBank/DDBJ whole genome shotgun (WGS) entry which is preliminary data.</text>
</comment>
<proteinExistence type="predicted"/>
<protein>
    <submittedName>
        <fullName evidence="1">Uncharacterized protein</fullName>
    </submittedName>
</protein>
<dbReference type="HOGENOM" id="CLU_2952092_0_0_9"/>
<dbReference type="AlphaFoldDB" id="R0ANM9"/>
<name>R0ANM9_9FIRM</name>
<evidence type="ECO:0000313" key="1">
    <source>
        <dbReference type="EMBL" id="ENZ38033.1"/>
    </source>
</evidence>
<sequence length="59" mass="6850">MKCNYCKVEMRRAAYTDNTIYSTSEIYDVSEGTDVGKRRYVGKIYYCPHCGNLQVNLLD</sequence>